<dbReference type="RefSeq" id="WP_092675707.1">
    <property type="nucleotide sequence ID" value="NZ_FOGC01000006.1"/>
</dbReference>
<dbReference type="STRING" id="988801.SAMN05216522_106110"/>
<dbReference type="Gene3D" id="3.30.1360.60">
    <property type="entry name" value="Glucose permease domain IIB"/>
    <property type="match status" value="1"/>
</dbReference>
<feature type="transmembrane region" description="Helical" evidence="12">
    <location>
        <begin position="110"/>
        <end position="133"/>
    </location>
</feature>
<feature type="domain" description="PTS EIIC type-1" evidence="14">
    <location>
        <begin position="113"/>
        <end position="458"/>
    </location>
</feature>
<evidence type="ECO:0000256" key="9">
    <source>
        <dbReference type="ARBA" id="ARBA00022989"/>
    </source>
</evidence>
<reference evidence="16" key="1">
    <citation type="submission" date="2016-10" db="EMBL/GenBank/DDBJ databases">
        <authorList>
            <person name="Varghese N."/>
            <person name="Submissions S."/>
        </authorList>
    </citation>
    <scope>NUCLEOTIDE SEQUENCE [LARGE SCALE GENOMIC DNA]</scope>
    <source>
        <strain evidence="16">8N4</strain>
    </source>
</reference>
<dbReference type="PROSITE" id="PS51103">
    <property type="entry name" value="PTS_EIIC_TYPE_1"/>
    <property type="match status" value="1"/>
</dbReference>
<feature type="transmembrane region" description="Helical" evidence="12">
    <location>
        <begin position="386"/>
        <end position="405"/>
    </location>
</feature>
<feature type="active site" description="Phosphocysteine intermediate; for EIIB activity" evidence="11">
    <location>
        <position position="26"/>
    </location>
</feature>
<keyword evidence="6" id="KW-0598">Phosphotransferase system</keyword>
<comment type="subcellular location">
    <subcellularLocation>
        <location evidence="1">Cell membrane</location>
        <topology evidence="1">Multi-pass membrane protein</topology>
    </subcellularLocation>
</comment>
<evidence type="ECO:0000256" key="4">
    <source>
        <dbReference type="ARBA" id="ARBA00022597"/>
    </source>
</evidence>
<dbReference type="PANTHER" id="PTHR30175">
    <property type="entry name" value="PHOSPHOTRANSFERASE SYSTEM TRANSPORT PROTEIN"/>
    <property type="match status" value="1"/>
</dbReference>
<evidence type="ECO:0000256" key="3">
    <source>
        <dbReference type="ARBA" id="ARBA00022475"/>
    </source>
</evidence>
<dbReference type="GO" id="GO:0009401">
    <property type="term" value="P:phosphoenolpyruvate-dependent sugar phosphotransferase system"/>
    <property type="evidence" value="ECO:0007669"/>
    <property type="project" value="UniProtKB-KW"/>
</dbReference>
<keyword evidence="8" id="KW-0418">Kinase</keyword>
<feature type="transmembrane region" description="Helical" evidence="12">
    <location>
        <begin position="153"/>
        <end position="174"/>
    </location>
</feature>
<evidence type="ECO:0000256" key="8">
    <source>
        <dbReference type="ARBA" id="ARBA00022777"/>
    </source>
</evidence>
<dbReference type="PROSITE" id="PS51098">
    <property type="entry name" value="PTS_EIIB_TYPE_1"/>
    <property type="match status" value="1"/>
</dbReference>
<dbReference type="CDD" id="cd00212">
    <property type="entry name" value="PTS_IIB_glc"/>
    <property type="match status" value="1"/>
</dbReference>
<evidence type="ECO:0000256" key="11">
    <source>
        <dbReference type="PROSITE-ProRule" id="PRU00421"/>
    </source>
</evidence>
<dbReference type="Pfam" id="PF00367">
    <property type="entry name" value="PTS_EIIB"/>
    <property type="match status" value="1"/>
</dbReference>
<dbReference type="GO" id="GO:0008982">
    <property type="term" value="F:protein-N(PI)-phosphohistidine-sugar phosphotransferase activity"/>
    <property type="evidence" value="ECO:0007669"/>
    <property type="project" value="InterPro"/>
</dbReference>
<dbReference type="OrthoDB" id="92465at2"/>
<evidence type="ECO:0000256" key="1">
    <source>
        <dbReference type="ARBA" id="ARBA00004651"/>
    </source>
</evidence>
<dbReference type="EMBL" id="FOGC01000006">
    <property type="protein sequence ID" value="SEQ75861.1"/>
    <property type="molecule type" value="Genomic_DNA"/>
</dbReference>
<dbReference type="Pfam" id="PF02378">
    <property type="entry name" value="PTS_EIIC"/>
    <property type="match status" value="1"/>
</dbReference>
<dbReference type="InterPro" id="IPR003352">
    <property type="entry name" value="PTS_EIIC"/>
</dbReference>
<dbReference type="InterPro" id="IPR018113">
    <property type="entry name" value="PTrfase_EIIB_Cys"/>
</dbReference>
<feature type="transmembrane region" description="Helical" evidence="12">
    <location>
        <begin position="327"/>
        <end position="347"/>
    </location>
</feature>
<organism evidence="15 16">
    <name type="scientific">Rosenbergiella nectarea</name>
    <dbReference type="NCBI Taxonomy" id="988801"/>
    <lineage>
        <taxon>Bacteria</taxon>
        <taxon>Pseudomonadati</taxon>
        <taxon>Pseudomonadota</taxon>
        <taxon>Gammaproteobacteria</taxon>
        <taxon>Enterobacterales</taxon>
        <taxon>Erwiniaceae</taxon>
        <taxon>Rosenbergiella</taxon>
    </lineage>
</organism>
<evidence type="ECO:0000259" key="13">
    <source>
        <dbReference type="PROSITE" id="PS51098"/>
    </source>
</evidence>
<evidence type="ECO:0000256" key="2">
    <source>
        <dbReference type="ARBA" id="ARBA00022448"/>
    </source>
</evidence>
<name>A0A1H9IM97_9GAMM</name>
<accession>A0A1H9IM97</accession>
<keyword evidence="2" id="KW-0813">Transport</keyword>
<dbReference type="Proteomes" id="UP000242515">
    <property type="component" value="Unassembled WGS sequence"/>
</dbReference>
<feature type="transmembrane region" description="Helical" evidence="12">
    <location>
        <begin position="425"/>
        <end position="447"/>
    </location>
</feature>
<dbReference type="InterPro" id="IPR036878">
    <property type="entry name" value="Glu_permease_IIB"/>
</dbReference>
<keyword evidence="5" id="KW-0808">Transferase</keyword>
<feature type="domain" description="PTS EIIB type-1" evidence="13">
    <location>
        <begin position="4"/>
        <end position="86"/>
    </location>
</feature>
<evidence type="ECO:0000256" key="6">
    <source>
        <dbReference type="ARBA" id="ARBA00022683"/>
    </source>
</evidence>
<evidence type="ECO:0000313" key="15">
    <source>
        <dbReference type="EMBL" id="SEQ75861.1"/>
    </source>
</evidence>
<dbReference type="SUPFAM" id="SSF55604">
    <property type="entry name" value="Glucose permease domain IIB"/>
    <property type="match status" value="1"/>
</dbReference>
<evidence type="ECO:0000256" key="7">
    <source>
        <dbReference type="ARBA" id="ARBA00022692"/>
    </source>
</evidence>
<dbReference type="PANTHER" id="PTHR30175:SF1">
    <property type="entry name" value="PTS SYSTEM ARBUTIN-, CELLOBIOSE-, AND SALICIN-SPECIFIC EIIBC COMPONENT-RELATED"/>
    <property type="match status" value="1"/>
</dbReference>
<evidence type="ECO:0000259" key="14">
    <source>
        <dbReference type="PROSITE" id="PS51103"/>
    </source>
</evidence>
<keyword evidence="10 12" id="KW-0472">Membrane</keyword>
<keyword evidence="7 12" id="KW-0812">Transmembrane</keyword>
<dbReference type="GO" id="GO:0016301">
    <property type="term" value="F:kinase activity"/>
    <property type="evidence" value="ECO:0007669"/>
    <property type="project" value="UniProtKB-KW"/>
</dbReference>
<feature type="transmembrane region" description="Helical" evidence="12">
    <location>
        <begin position="281"/>
        <end position="307"/>
    </location>
</feature>
<feature type="transmembrane region" description="Helical" evidence="12">
    <location>
        <begin position="359"/>
        <end position="380"/>
    </location>
</feature>
<proteinExistence type="predicted"/>
<gene>
    <name evidence="15" type="ORF">SAMN05216522_106110</name>
</gene>
<evidence type="ECO:0000313" key="16">
    <source>
        <dbReference type="Proteomes" id="UP000242515"/>
    </source>
</evidence>
<dbReference type="AlphaFoldDB" id="A0A1H9IM97"/>
<evidence type="ECO:0000256" key="10">
    <source>
        <dbReference type="ARBA" id="ARBA00023136"/>
    </source>
</evidence>
<sequence>MSSRAEIDAILDGLGGRGNIKDYFHCATRLRFNLYDYSLIDQEKLKSQPSVLSIVIASGQCQLIIGPAVESVYQIIKIAINDKDTSHTAGCSQEHKIENTTTSKESKISLTLGFISGSFLPIIGIIAAAGLLRAMTTVLGEFSYFNGNETLKIINLIANVPFHYLPVILGFSIARKLKSNELVGAAIGAALLYPEFTKLAGQTLHFAGIPIIVTDYSGTVFPIFFAMITAAFIEKYLKRGIPNSLQLMFVPLITFLIVVPLTLILLGPFGAILGDYMAKGILYVINLSGLLSGIFIGAFYSVIVMFGLHWTLTPIMYTNLVHGGDPIYAIGGMSAIAQMGIALGILIKSKDSKTRQLAGSAFFPSLISGITEPILYGLIIPNKRTIPFMFISGAVGGGIIGFYGVKLNEMIFASLLSIPTAQNILVYTVALFATLLTGALLVIIFGYESNVGVSGDKK</sequence>
<protein>
    <submittedName>
        <fullName evidence="15">PTS system, beta-glucosides-specific IIC component</fullName>
    </submittedName>
</protein>
<dbReference type="InterPro" id="IPR001996">
    <property type="entry name" value="PTS_IIB_1"/>
</dbReference>
<dbReference type="PROSITE" id="PS01035">
    <property type="entry name" value="PTS_EIIB_TYPE_1_CYS"/>
    <property type="match status" value="1"/>
</dbReference>
<keyword evidence="16" id="KW-1185">Reference proteome</keyword>
<dbReference type="GO" id="GO:0005886">
    <property type="term" value="C:plasma membrane"/>
    <property type="evidence" value="ECO:0007669"/>
    <property type="project" value="UniProtKB-SubCell"/>
</dbReference>
<feature type="transmembrane region" description="Helical" evidence="12">
    <location>
        <begin position="206"/>
        <end position="233"/>
    </location>
</feature>
<keyword evidence="9 12" id="KW-1133">Transmembrane helix</keyword>
<evidence type="ECO:0000256" key="12">
    <source>
        <dbReference type="SAM" id="Phobius"/>
    </source>
</evidence>
<feature type="transmembrane region" description="Helical" evidence="12">
    <location>
        <begin position="245"/>
        <end position="269"/>
    </location>
</feature>
<dbReference type="InterPro" id="IPR050558">
    <property type="entry name" value="PTS_Sugar-Specific_Components"/>
</dbReference>
<evidence type="ECO:0000256" key="5">
    <source>
        <dbReference type="ARBA" id="ARBA00022679"/>
    </source>
</evidence>
<dbReference type="InterPro" id="IPR013013">
    <property type="entry name" value="PTS_EIIC_1"/>
</dbReference>
<keyword evidence="4" id="KW-0762">Sugar transport</keyword>
<keyword evidence="3" id="KW-1003">Cell membrane</keyword>